<gene>
    <name evidence="2" type="ORF">WICANDRAFT_76962</name>
</gene>
<dbReference type="SUPFAM" id="SSF52058">
    <property type="entry name" value="L domain-like"/>
    <property type="match status" value="1"/>
</dbReference>
<name>A0A1E3PBX0_WICAA</name>
<dbReference type="InterPro" id="IPR001810">
    <property type="entry name" value="F-box_dom"/>
</dbReference>
<dbReference type="Gene3D" id="3.80.10.10">
    <property type="entry name" value="Ribonuclease Inhibitor"/>
    <property type="match status" value="1"/>
</dbReference>
<feature type="domain" description="F-box" evidence="1">
    <location>
        <begin position="1"/>
        <end position="27"/>
    </location>
</feature>
<dbReference type="PROSITE" id="PS50181">
    <property type="entry name" value="FBOX"/>
    <property type="match status" value="1"/>
</dbReference>
<reference evidence="2 3" key="1">
    <citation type="journal article" date="2016" name="Proc. Natl. Acad. Sci. U.S.A.">
        <title>Comparative genomics of biotechnologically important yeasts.</title>
        <authorList>
            <person name="Riley R."/>
            <person name="Haridas S."/>
            <person name="Wolfe K.H."/>
            <person name="Lopes M.R."/>
            <person name="Hittinger C.T."/>
            <person name="Goeker M."/>
            <person name="Salamov A.A."/>
            <person name="Wisecaver J.H."/>
            <person name="Long T.M."/>
            <person name="Calvey C.H."/>
            <person name="Aerts A.L."/>
            <person name="Barry K.W."/>
            <person name="Choi C."/>
            <person name="Clum A."/>
            <person name="Coughlan A.Y."/>
            <person name="Deshpande S."/>
            <person name="Douglass A.P."/>
            <person name="Hanson S.J."/>
            <person name="Klenk H.-P."/>
            <person name="LaButti K.M."/>
            <person name="Lapidus A."/>
            <person name="Lindquist E.A."/>
            <person name="Lipzen A.M."/>
            <person name="Meier-Kolthoff J.P."/>
            <person name="Ohm R.A."/>
            <person name="Otillar R.P."/>
            <person name="Pangilinan J.L."/>
            <person name="Peng Y."/>
            <person name="Rokas A."/>
            <person name="Rosa C.A."/>
            <person name="Scheuner C."/>
            <person name="Sibirny A.A."/>
            <person name="Slot J.C."/>
            <person name="Stielow J.B."/>
            <person name="Sun H."/>
            <person name="Kurtzman C.P."/>
            <person name="Blackwell M."/>
            <person name="Grigoriev I.V."/>
            <person name="Jeffries T.W."/>
        </authorList>
    </citation>
    <scope>NUCLEOTIDE SEQUENCE [LARGE SCALE GENOMIC DNA]</scope>
    <source>
        <strain evidence="3">ATCC 58044 / CBS 1984 / NCYC 433 / NRRL Y-366-8</strain>
    </source>
</reference>
<evidence type="ECO:0000313" key="2">
    <source>
        <dbReference type="EMBL" id="ODQ62800.1"/>
    </source>
</evidence>
<dbReference type="Proteomes" id="UP000094112">
    <property type="component" value="Unassembled WGS sequence"/>
</dbReference>
<sequence>MIRLLDLPKEILFKIFDPLDFESIQTLYSIPQFEQSLQGFATVVSDLDEAAATSWISPSCPYVNFKELGVDEVKSHHVFYVLENCLDSELVQKIILNQDRPNTVILSNKLMKSVNNGSLDQRKIHLYDYALFLNSSKGPADPEKAAEYFESDAYHRYKEVSYENIKKLIALSTSSKFLESVECPYVECVELRFLEFDAMKFRTPNVKEMVLFRCINTNSSAKLSFPVLAEVTFDMFCKSFIDCMDLENCPAESLTVEEGDIVKWENLVIGKAKRISISIMDATGPPHGSLRNVSIPRCEDLTLRGFTNVFNVTAPLVSKLNIESNIFIGEENDFSMRNFQADKVKALSITGFGIAAEFPTVLFESVVNLELHNIKFLCSGTFQNVEELKISGKLEGCFQMIDTKKLTSLKVYRRFVEAEGYDTDDFDLSGFSFPKLEKVEVTEENEFDFLKTLNAPNLEELSINRPRSISFLNIFSNGFENLQKLKVSEPSFPIMEDIKLQNLQVLEIALYDFRPLNSFKIVNCYFPNLHSFFLKPRFPRISGGDNWIAPSGTIDIEAPKLDTFCSTFLKIDHLDLTKFPKLIELTVNYIKKITLGDVAQNLSAFEIQGNSLREMSYTKDPENIHRFVKSFTPKRLKKAYKLFQNHSKANQLLVVNAIIKKRRQEL</sequence>
<keyword evidence="3" id="KW-1185">Reference proteome</keyword>
<proteinExistence type="predicted"/>
<protein>
    <recommendedName>
        <fullName evidence="1">F-box domain-containing protein</fullName>
    </recommendedName>
</protein>
<evidence type="ECO:0000259" key="1">
    <source>
        <dbReference type="PROSITE" id="PS50181"/>
    </source>
</evidence>
<dbReference type="AlphaFoldDB" id="A0A1E3PBX0"/>
<evidence type="ECO:0000313" key="3">
    <source>
        <dbReference type="Proteomes" id="UP000094112"/>
    </source>
</evidence>
<dbReference type="InterPro" id="IPR032675">
    <property type="entry name" value="LRR_dom_sf"/>
</dbReference>
<dbReference type="GeneID" id="30201723"/>
<dbReference type="EMBL" id="KV454208">
    <property type="protein sequence ID" value="ODQ62800.1"/>
    <property type="molecule type" value="Genomic_DNA"/>
</dbReference>
<dbReference type="RefSeq" id="XP_019042007.1">
    <property type="nucleotide sequence ID" value="XM_019184477.1"/>
</dbReference>
<accession>A0A1E3PBX0</accession>
<organism evidence="2 3">
    <name type="scientific">Wickerhamomyces anomalus (strain ATCC 58044 / CBS 1984 / NCYC 433 / NRRL Y-366-8)</name>
    <name type="common">Yeast</name>
    <name type="synonym">Hansenula anomala</name>
    <dbReference type="NCBI Taxonomy" id="683960"/>
    <lineage>
        <taxon>Eukaryota</taxon>
        <taxon>Fungi</taxon>
        <taxon>Dikarya</taxon>
        <taxon>Ascomycota</taxon>
        <taxon>Saccharomycotina</taxon>
        <taxon>Saccharomycetes</taxon>
        <taxon>Phaffomycetales</taxon>
        <taxon>Wickerhamomycetaceae</taxon>
        <taxon>Wickerhamomyces</taxon>
    </lineage>
</organism>